<dbReference type="PRINTS" id="PR00344">
    <property type="entry name" value="BCTRLSENSOR"/>
</dbReference>
<dbReference type="PANTHER" id="PTHR45453:SF1">
    <property type="entry name" value="PHOSPHATE REGULON SENSOR PROTEIN PHOR"/>
    <property type="match status" value="1"/>
</dbReference>
<evidence type="ECO:0000256" key="7">
    <source>
        <dbReference type="ARBA" id="ARBA00023012"/>
    </source>
</evidence>
<dbReference type="InterPro" id="IPR050351">
    <property type="entry name" value="BphY/WalK/GraS-like"/>
</dbReference>
<dbReference type="InterPro" id="IPR036097">
    <property type="entry name" value="HisK_dim/P_sf"/>
</dbReference>
<evidence type="ECO:0000256" key="2">
    <source>
        <dbReference type="ARBA" id="ARBA00004370"/>
    </source>
</evidence>
<protein>
    <recommendedName>
        <fullName evidence="3">histidine kinase</fullName>
        <ecNumber evidence="3">2.7.13.3</ecNumber>
    </recommendedName>
</protein>
<dbReference type="GO" id="GO:0004721">
    <property type="term" value="F:phosphoprotein phosphatase activity"/>
    <property type="evidence" value="ECO:0007669"/>
    <property type="project" value="TreeGrafter"/>
</dbReference>
<dbReference type="CDD" id="cd00082">
    <property type="entry name" value="HisKA"/>
    <property type="match status" value="1"/>
</dbReference>
<evidence type="ECO:0000256" key="4">
    <source>
        <dbReference type="ARBA" id="ARBA00022553"/>
    </source>
</evidence>
<keyword evidence="8" id="KW-1133">Transmembrane helix</keyword>
<reference evidence="10 11" key="1">
    <citation type="submission" date="2015-09" db="EMBL/GenBank/DDBJ databases">
        <authorList>
            <consortium name="Pathogen Informatics"/>
        </authorList>
    </citation>
    <scope>NUCLEOTIDE SEQUENCE [LARGE SCALE GENOMIC DNA]</scope>
    <source>
        <strain evidence="10 11">2789STDY5608849</strain>
    </source>
</reference>
<dbReference type="RefSeq" id="WP_055227217.1">
    <property type="nucleotide sequence ID" value="NZ_CYYV01000006.1"/>
</dbReference>
<dbReference type="Gene3D" id="3.30.565.10">
    <property type="entry name" value="Histidine kinase-like ATPase, C-terminal domain"/>
    <property type="match status" value="1"/>
</dbReference>
<dbReference type="SMART" id="SM00388">
    <property type="entry name" value="HisKA"/>
    <property type="match status" value="1"/>
</dbReference>
<dbReference type="InterPro" id="IPR005467">
    <property type="entry name" value="His_kinase_dom"/>
</dbReference>
<keyword evidence="4" id="KW-0597">Phosphoprotein</keyword>
<dbReference type="SUPFAM" id="SSF47384">
    <property type="entry name" value="Homodimeric domain of signal transducing histidine kinase"/>
    <property type="match status" value="1"/>
</dbReference>
<feature type="domain" description="Histidine kinase" evidence="9">
    <location>
        <begin position="195"/>
        <end position="409"/>
    </location>
</feature>
<evidence type="ECO:0000259" key="9">
    <source>
        <dbReference type="PROSITE" id="PS50109"/>
    </source>
</evidence>
<evidence type="ECO:0000256" key="6">
    <source>
        <dbReference type="ARBA" id="ARBA00022777"/>
    </source>
</evidence>
<dbReference type="InterPro" id="IPR004358">
    <property type="entry name" value="Sig_transdc_His_kin-like_C"/>
</dbReference>
<dbReference type="Proteomes" id="UP000095706">
    <property type="component" value="Unassembled WGS sequence"/>
</dbReference>
<accession>A0A174CS06</accession>
<feature type="transmembrane region" description="Helical" evidence="8">
    <location>
        <begin position="104"/>
        <end position="127"/>
    </location>
</feature>
<comment type="catalytic activity">
    <reaction evidence="1">
        <text>ATP + protein L-histidine = ADP + protein N-phospho-L-histidine.</text>
        <dbReference type="EC" id="2.7.13.3"/>
    </reaction>
</comment>
<dbReference type="CDD" id="cd00075">
    <property type="entry name" value="HATPase"/>
    <property type="match status" value="1"/>
</dbReference>
<dbReference type="GO" id="GO:0016036">
    <property type="term" value="P:cellular response to phosphate starvation"/>
    <property type="evidence" value="ECO:0007669"/>
    <property type="project" value="TreeGrafter"/>
</dbReference>
<name>A0A174CS06_9FIRM</name>
<dbReference type="SUPFAM" id="SSF55874">
    <property type="entry name" value="ATPase domain of HSP90 chaperone/DNA topoisomerase II/histidine kinase"/>
    <property type="match status" value="1"/>
</dbReference>
<dbReference type="EC" id="2.7.13.3" evidence="3"/>
<dbReference type="InterPro" id="IPR036890">
    <property type="entry name" value="HATPase_C_sf"/>
</dbReference>
<evidence type="ECO:0000256" key="1">
    <source>
        <dbReference type="ARBA" id="ARBA00000085"/>
    </source>
</evidence>
<keyword evidence="8" id="KW-0812">Transmembrane</keyword>
<dbReference type="EMBL" id="CYYV01000006">
    <property type="protein sequence ID" value="CUO14406.1"/>
    <property type="molecule type" value="Genomic_DNA"/>
</dbReference>
<proteinExistence type="predicted"/>
<keyword evidence="5 10" id="KW-0808">Transferase</keyword>
<keyword evidence="6 10" id="KW-0418">Kinase</keyword>
<dbReference type="AlphaFoldDB" id="A0A174CS06"/>
<dbReference type="PROSITE" id="PS50109">
    <property type="entry name" value="HIS_KIN"/>
    <property type="match status" value="1"/>
</dbReference>
<evidence type="ECO:0000313" key="10">
    <source>
        <dbReference type="EMBL" id="CUO14406.1"/>
    </source>
</evidence>
<dbReference type="GO" id="GO:0000155">
    <property type="term" value="F:phosphorelay sensor kinase activity"/>
    <property type="evidence" value="ECO:0007669"/>
    <property type="project" value="InterPro"/>
</dbReference>
<keyword evidence="7" id="KW-0902">Two-component regulatory system</keyword>
<comment type="subcellular location">
    <subcellularLocation>
        <location evidence="2">Membrane</location>
    </subcellularLocation>
</comment>
<dbReference type="GO" id="GO:0005886">
    <property type="term" value="C:plasma membrane"/>
    <property type="evidence" value="ECO:0007669"/>
    <property type="project" value="TreeGrafter"/>
</dbReference>
<dbReference type="Gene3D" id="1.10.287.130">
    <property type="match status" value="1"/>
</dbReference>
<dbReference type="SMART" id="SM00387">
    <property type="entry name" value="HATPase_c"/>
    <property type="match status" value="1"/>
</dbReference>
<evidence type="ECO:0000256" key="3">
    <source>
        <dbReference type="ARBA" id="ARBA00012438"/>
    </source>
</evidence>
<dbReference type="InterPro" id="IPR003661">
    <property type="entry name" value="HisK_dim/P_dom"/>
</dbReference>
<gene>
    <name evidence="10" type="primary">senX3_2</name>
    <name evidence="10" type="ORF">ERS852406_01350</name>
</gene>
<evidence type="ECO:0000256" key="8">
    <source>
        <dbReference type="SAM" id="Phobius"/>
    </source>
</evidence>
<sequence>MNIFRDKQIKHFSLFIAIYSILLVGVSTWFSINQLNTAKSMYLEHDRAIVSALLEQEVSKEVIANAISSTDISTAGMEFLDNLGITTNTFGSLLPHFSQFQYHFLRIALGGGICLVIILVIGVISFLQIRNNLYRQSGKIIDNYINNDYSCHLPQDSEGDLFHLFASVEQLATMLKAKSETEHKTKEFLKSTISDISHQLKTPLAALMMYQEIIEAEPDNTETVKKFSQKTGTALKRIEQLILSMLKIARLDTGNILFDKRTCLIQELVKNAISELTIRATQEKKQIIVNGTSNQVIMCDMDWTSEAIGNLVKNALDHTEIGGIVKITWESTPTMIRILVSDNGSGIAPEDIHHIFKRFYRSKYSLNTPGIGLGLPLAKSIIEGQEGLISVQSVLHEGTTFSVSFLTKS</sequence>
<dbReference type="InterPro" id="IPR003594">
    <property type="entry name" value="HATPase_dom"/>
</dbReference>
<dbReference type="PANTHER" id="PTHR45453">
    <property type="entry name" value="PHOSPHATE REGULON SENSOR PROTEIN PHOR"/>
    <property type="match status" value="1"/>
</dbReference>
<evidence type="ECO:0000313" key="11">
    <source>
        <dbReference type="Proteomes" id="UP000095706"/>
    </source>
</evidence>
<dbReference type="Pfam" id="PF02518">
    <property type="entry name" value="HATPase_c"/>
    <property type="match status" value="1"/>
</dbReference>
<keyword evidence="8" id="KW-0472">Membrane</keyword>
<dbReference type="Pfam" id="PF00512">
    <property type="entry name" value="HisKA"/>
    <property type="match status" value="1"/>
</dbReference>
<evidence type="ECO:0000256" key="5">
    <source>
        <dbReference type="ARBA" id="ARBA00022679"/>
    </source>
</evidence>
<feature type="transmembrane region" description="Helical" evidence="8">
    <location>
        <begin position="12"/>
        <end position="32"/>
    </location>
</feature>
<organism evidence="10 11">
    <name type="scientific">Fusicatenibacter saccharivorans</name>
    <dbReference type="NCBI Taxonomy" id="1150298"/>
    <lineage>
        <taxon>Bacteria</taxon>
        <taxon>Bacillati</taxon>
        <taxon>Bacillota</taxon>
        <taxon>Clostridia</taxon>
        <taxon>Lachnospirales</taxon>
        <taxon>Lachnospiraceae</taxon>
        <taxon>Fusicatenibacter</taxon>
    </lineage>
</organism>